<comment type="caution">
    <text evidence="5">The sequence shown here is derived from an EMBL/GenBank/DDBJ whole genome shotgun (WGS) entry which is preliminary data.</text>
</comment>
<keyword evidence="3" id="KW-0012">Acyltransferase</keyword>
<dbReference type="FunFam" id="3.40.630.30:FF:000064">
    <property type="entry name" value="GNAT family acetyltransferase"/>
    <property type="match status" value="1"/>
</dbReference>
<dbReference type="InterPro" id="IPR000182">
    <property type="entry name" value="GNAT_dom"/>
</dbReference>
<dbReference type="SUPFAM" id="SSF55729">
    <property type="entry name" value="Acyl-CoA N-acyltransferases (Nat)"/>
    <property type="match status" value="1"/>
</dbReference>
<evidence type="ECO:0000256" key="3">
    <source>
        <dbReference type="ARBA" id="ARBA00023315"/>
    </source>
</evidence>
<dbReference type="Pfam" id="PF00583">
    <property type="entry name" value="Acetyltransf_1"/>
    <property type="match status" value="1"/>
</dbReference>
<keyword evidence="6" id="KW-1185">Reference proteome</keyword>
<dbReference type="OrthoDB" id="9805924at2"/>
<evidence type="ECO:0000259" key="4">
    <source>
        <dbReference type="PROSITE" id="PS51186"/>
    </source>
</evidence>
<keyword evidence="2 5" id="KW-0808">Transferase</keyword>
<evidence type="ECO:0000313" key="6">
    <source>
        <dbReference type="Proteomes" id="UP000319148"/>
    </source>
</evidence>
<dbReference type="InterPro" id="IPR051016">
    <property type="entry name" value="Diverse_Substrate_AcTransf"/>
</dbReference>
<dbReference type="Proteomes" id="UP000319148">
    <property type="component" value="Unassembled WGS sequence"/>
</dbReference>
<dbReference type="Gene3D" id="3.40.630.30">
    <property type="match status" value="1"/>
</dbReference>
<proteinExistence type="inferred from homology"/>
<gene>
    <name evidence="5" type="ORF">FIV46_16165</name>
</gene>
<comment type="similarity">
    <text evidence="1">Belongs to the acetyltransferase family.</text>
</comment>
<dbReference type="InterPro" id="IPR016181">
    <property type="entry name" value="Acyl_CoA_acyltransferase"/>
</dbReference>
<sequence length="149" mass="17142">MLTIREATVDDVDIVYDLIMAIARHHGQEQYVGTSREELRRAGFDEPARFGVLLAEVDGEVAGYVSWTVPYSIWRGREFMQIDDLYVREKFRGRKVGAALMREARVLCRAWGLAVMKWEVESDNHGAIRFYQKLGAEVTEKGICRWAVD</sequence>
<evidence type="ECO:0000256" key="1">
    <source>
        <dbReference type="ARBA" id="ARBA00008694"/>
    </source>
</evidence>
<dbReference type="GO" id="GO:0008080">
    <property type="term" value="F:N-acetyltransferase activity"/>
    <property type="evidence" value="ECO:0007669"/>
    <property type="project" value="UniProtKB-ARBA"/>
</dbReference>
<dbReference type="PANTHER" id="PTHR10545">
    <property type="entry name" value="DIAMINE N-ACETYLTRANSFERASE"/>
    <property type="match status" value="1"/>
</dbReference>
<name>A0A501PC24_9PROT</name>
<accession>A0A501PC24</accession>
<dbReference type="EMBL" id="VFIY01000018">
    <property type="protein sequence ID" value="TPD57641.1"/>
    <property type="molecule type" value="Genomic_DNA"/>
</dbReference>
<protein>
    <submittedName>
        <fullName evidence="5">GNAT family N-acetyltransferase</fullName>
    </submittedName>
</protein>
<dbReference type="AlphaFoldDB" id="A0A501PC24"/>
<evidence type="ECO:0000313" key="5">
    <source>
        <dbReference type="EMBL" id="TPD57641.1"/>
    </source>
</evidence>
<dbReference type="PANTHER" id="PTHR10545:SF29">
    <property type="entry name" value="GH14572P-RELATED"/>
    <property type="match status" value="1"/>
</dbReference>
<organism evidence="5 6">
    <name type="scientific">Emcibacter nanhaiensis</name>
    <dbReference type="NCBI Taxonomy" id="1505037"/>
    <lineage>
        <taxon>Bacteria</taxon>
        <taxon>Pseudomonadati</taxon>
        <taxon>Pseudomonadota</taxon>
        <taxon>Alphaproteobacteria</taxon>
        <taxon>Emcibacterales</taxon>
        <taxon>Emcibacteraceae</taxon>
        <taxon>Emcibacter</taxon>
    </lineage>
</organism>
<evidence type="ECO:0000256" key="2">
    <source>
        <dbReference type="ARBA" id="ARBA00022679"/>
    </source>
</evidence>
<dbReference type="CDD" id="cd04301">
    <property type="entry name" value="NAT_SF"/>
    <property type="match status" value="1"/>
</dbReference>
<dbReference type="RefSeq" id="WP_139941956.1">
    <property type="nucleotide sequence ID" value="NZ_JBHSYP010000005.1"/>
</dbReference>
<feature type="domain" description="N-acetyltransferase" evidence="4">
    <location>
        <begin position="2"/>
        <end position="149"/>
    </location>
</feature>
<reference evidence="6" key="1">
    <citation type="submission" date="2019-06" db="EMBL/GenBank/DDBJ databases">
        <title>The complete genome of Emcibacter congregatus ZYLT.</title>
        <authorList>
            <person name="Zhao Z."/>
        </authorList>
    </citation>
    <scope>NUCLEOTIDE SEQUENCE [LARGE SCALE GENOMIC DNA]</scope>
    <source>
        <strain evidence="6">MCCC 1A06723</strain>
    </source>
</reference>
<dbReference type="PROSITE" id="PS51186">
    <property type="entry name" value="GNAT"/>
    <property type="match status" value="1"/>
</dbReference>